<dbReference type="SMART" id="SM00028">
    <property type="entry name" value="TPR"/>
    <property type="match status" value="2"/>
</dbReference>
<feature type="repeat" description="WD" evidence="3">
    <location>
        <begin position="663"/>
        <end position="695"/>
    </location>
</feature>
<organism evidence="6 7">
    <name type="scientific">Oxynema aestuarii AP17</name>
    <dbReference type="NCBI Taxonomy" id="2064643"/>
    <lineage>
        <taxon>Bacteria</taxon>
        <taxon>Bacillati</taxon>
        <taxon>Cyanobacteriota</taxon>
        <taxon>Cyanophyceae</taxon>
        <taxon>Oscillatoriophycideae</taxon>
        <taxon>Oscillatoriales</taxon>
        <taxon>Oscillatoriaceae</taxon>
        <taxon>Oxynema</taxon>
        <taxon>Oxynema aestuarii</taxon>
    </lineage>
</organism>
<dbReference type="PANTHER" id="PTHR22847:SF637">
    <property type="entry name" value="WD REPEAT DOMAIN 5B"/>
    <property type="match status" value="1"/>
</dbReference>
<keyword evidence="4" id="KW-0812">Transmembrane</keyword>
<evidence type="ECO:0000256" key="1">
    <source>
        <dbReference type="ARBA" id="ARBA00022574"/>
    </source>
</evidence>
<dbReference type="InterPro" id="IPR015943">
    <property type="entry name" value="WD40/YVTN_repeat-like_dom_sf"/>
</dbReference>
<evidence type="ECO:0000259" key="5">
    <source>
        <dbReference type="Pfam" id="PF20703"/>
    </source>
</evidence>
<dbReference type="InterPro" id="IPR049052">
    <property type="entry name" value="nSTAND1"/>
</dbReference>
<feature type="transmembrane region" description="Helical" evidence="4">
    <location>
        <begin position="493"/>
        <end position="514"/>
    </location>
</feature>
<gene>
    <name evidence="6" type="ORF">HCG48_07350</name>
</gene>
<dbReference type="SUPFAM" id="SSF48452">
    <property type="entry name" value="TPR-like"/>
    <property type="match status" value="1"/>
</dbReference>
<dbReference type="SUPFAM" id="SSF101898">
    <property type="entry name" value="NHL repeat"/>
    <property type="match status" value="1"/>
</dbReference>
<feature type="domain" description="Novel STAND NTPase 1" evidence="5">
    <location>
        <begin position="46"/>
        <end position="434"/>
    </location>
</feature>
<feature type="repeat" description="WD" evidence="3">
    <location>
        <begin position="621"/>
        <end position="653"/>
    </location>
</feature>
<dbReference type="PANTHER" id="PTHR22847">
    <property type="entry name" value="WD40 REPEAT PROTEIN"/>
    <property type="match status" value="1"/>
</dbReference>
<dbReference type="Gene3D" id="2.130.10.10">
    <property type="entry name" value="YVTN repeat-like/Quinoprotein amine dehydrogenase"/>
    <property type="match status" value="2"/>
</dbReference>
<sequence length="1256" mass="140304">MSTTHQQVQTFRDITITGEGNTFTVNQIIQITASSVQNRSFNPISPYRGLKRFEARDKDLFFGRDQAIASLINAIAKNPLLLILGASGSGKSSLIRAGVLPQLSDRLGSKFRAFIFTPDLDPFKSLESSLIVGGFSQDNARIALQYKPTTLLETVDRLKQSNEQWLVFVDQFEELFTRTSDLEKRKIFIENLVNLVQNCDHSVKLILAMRADFLHRFSPYPKFGKLVEPYIHLVTDMHPDELRLAIEQPAAQHGVIFEGELVKEIVNDVIGQAASLPLLEYTLDLLWQRDDIEDRTLNIKTYRELGGVRGALQKHVNEIYDGLSPDRREAVKCIFLRLVKLDEASKSLKFVSRRAEKSEFNKDEELILKTLVDANLLVSNLEAGDREAAIEIAHETLIHSWDLLQHWITESQELIHLRNRLSEDAKNWQNSQDENKIEAEDELWSGSKLQRVAEVRERGEFKELGGLSEIENQFIDASLQKRDRLLKQQVRRVTFLALGAIASTVLVSIAGLFAQRQSTIAQLGEKAAISRNLLSFEPVDGLLLAIASTGDSQQKLKEVLHPIKFSLLGAIEVAKEKNMIETHQGTIFGVGISENGELVASGGTDGTVKLWNAKGELINEFRGHQFSIYSLAMSADGERIVSGDESGILYFWSRDRKLPIKQFKAHEERINSISMTPDGNTIVTGGGDGTIKLWNRDGKAIAPPMKSSNYDVISVAITADGGTIVSGNVGGSIHLWNRDGKLIQKVASNNYEDIIFAVAISPDGQIIATGGWGGTINLWNREGDRINEPQYGHQSSIYSIAFNPDGTIVSSSIDGTLRLWTSYGQPLGEPFRGHQEMGVNGLAIAADTYTIVSGGGDGTIRIWEGVKTDQIDTESKEETPDSSFDEGETIELKDYGKVRLWQTNGQFNIQELRQEENPETDWIAQITPDGETIITRQISDDTVRLWNRQGEPIGEPLRGYLQRENFQWVARSSDGQAFLTGGWDERTVKLWNENGEMVDRLVLNGSVDNILELWRGDWHKLLEVGCDRLYDSAVFKNPVTPTAENAWNTCQREVWTEKELAQLLVEQGQALAKSGDKEGAKAKFEVAKKRDPEIVFDTDKQINLFLAKGLIEKANTLVKKGEVKAAIAAYEQARNIQPNLEIYADDWHNICFYGSLYGEAQAVIEACDRAVDLSPEDGLIRDSRGIARAIVGDKKGAIADFEAFIGWSLDSNKKEQRQEWIDQLKAGHNPLNPQELNMLAQQDLYGGSGLKFPIGR</sequence>
<dbReference type="AlphaFoldDB" id="A0A6H1TUX8"/>
<dbReference type="InterPro" id="IPR011990">
    <property type="entry name" value="TPR-like_helical_dom_sf"/>
</dbReference>
<keyword evidence="7" id="KW-1185">Reference proteome</keyword>
<dbReference type="InterPro" id="IPR027417">
    <property type="entry name" value="P-loop_NTPase"/>
</dbReference>
<keyword evidence="4" id="KW-1133">Transmembrane helix</keyword>
<accession>A0A6H1TUX8</accession>
<reference evidence="6 7" key="1">
    <citation type="submission" date="2020-04" db="EMBL/GenBank/DDBJ databases">
        <authorList>
            <person name="Basu S."/>
            <person name="Maruthanayagam V."/>
            <person name="Chakraborty S."/>
            <person name="Pramanik A."/>
            <person name="Mukherjee J."/>
            <person name="Brink B."/>
        </authorList>
    </citation>
    <scope>NUCLEOTIDE SEQUENCE [LARGE SCALE GENOMIC DNA]</scope>
    <source>
        <strain evidence="6 7">AP17</strain>
    </source>
</reference>
<dbReference type="InterPro" id="IPR019734">
    <property type="entry name" value="TPR_rpt"/>
</dbReference>
<dbReference type="Proteomes" id="UP000500857">
    <property type="component" value="Chromosome"/>
</dbReference>
<evidence type="ECO:0000256" key="2">
    <source>
        <dbReference type="ARBA" id="ARBA00022737"/>
    </source>
</evidence>
<dbReference type="PROSITE" id="PS50294">
    <property type="entry name" value="WD_REPEATS_REGION"/>
    <property type="match status" value="5"/>
</dbReference>
<dbReference type="KEGG" id="oxy:HCG48_07350"/>
<feature type="repeat" description="WD" evidence="3">
    <location>
        <begin position="580"/>
        <end position="612"/>
    </location>
</feature>
<feature type="repeat" description="WD" evidence="3">
    <location>
        <begin position="748"/>
        <end position="780"/>
    </location>
</feature>
<keyword evidence="4" id="KW-0472">Membrane</keyword>
<dbReference type="PROSITE" id="PS50082">
    <property type="entry name" value="WD_REPEATS_2"/>
    <property type="match status" value="7"/>
</dbReference>
<dbReference type="Gene3D" id="1.25.40.10">
    <property type="entry name" value="Tetratricopeptide repeat domain"/>
    <property type="match status" value="1"/>
</dbReference>
<dbReference type="SUPFAM" id="SSF50978">
    <property type="entry name" value="WD40 repeat-like"/>
    <property type="match status" value="1"/>
</dbReference>
<feature type="repeat" description="WD" evidence="3">
    <location>
        <begin position="705"/>
        <end position="737"/>
    </location>
</feature>
<dbReference type="InterPro" id="IPR036322">
    <property type="entry name" value="WD40_repeat_dom_sf"/>
</dbReference>
<feature type="repeat" description="WD" evidence="3">
    <location>
        <begin position="839"/>
        <end position="864"/>
    </location>
</feature>
<dbReference type="PRINTS" id="PR00320">
    <property type="entry name" value="GPROTEINBRPT"/>
</dbReference>
<dbReference type="CDD" id="cd00200">
    <property type="entry name" value="WD40"/>
    <property type="match status" value="1"/>
</dbReference>
<proteinExistence type="predicted"/>
<evidence type="ECO:0000313" key="7">
    <source>
        <dbReference type="Proteomes" id="UP000500857"/>
    </source>
</evidence>
<dbReference type="Pfam" id="PF20703">
    <property type="entry name" value="nSTAND1"/>
    <property type="match status" value="1"/>
</dbReference>
<evidence type="ECO:0000313" key="6">
    <source>
        <dbReference type="EMBL" id="QIZ70414.1"/>
    </source>
</evidence>
<dbReference type="EMBL" id="CP051167">
    <property type="protein sequence ID" value="QIZ70414.1"/>
    <property type="molecule type" value="Genomic_DNA"/>
</dbReference>
<dbReference type="SUPFAM" id="SSF52540">
    <property type="entry name" value="P-loop containing nucleoside triphosphate hydrolases"/>
    <property type="match status" value="1"/>
</dbReference>
<keyword evidence="2" id="KW-0677">Repeat</keyword>
<dbReference type="InterPro" id="IPR001680">
    <property type="entry name" value="WD40_rpt"/>
</dbReference>
<dbReference type="InterPro" id="IPR020472">
    <property type="entry name" value="WD40_PAC1"/>
</dbReference>
<protein>
    <recommendedName>
        <fullName evidence="5">Novel STAND NTPase 1 domain-containing protein</fullName>
    </recommendedName>
</protein>
<evidence type="ECO:0000256" key="3">
    <source>
        <dbReference type="PROSITE-ProRule" id="PRU00221"/>
    </source>
</evidence>
<evidence type="ECO:0000256" key="4">
    <source>
        <dbReference type="SAM" id="Phobius"/>
    </source>
</evidence>
<feature type="repeat" description="WD" evidence="3">
    <location>
        <begin position="790"/>
        <end position="820"/>
    </location>
</feature>
<dbReference type="Gene3D" id="3.40.50.300">
    <property type="entry name" value="P-loop containing nucleotide triphosphate hydrolases"/>
    <property type="match status" value="1"/>
</dbReference>
<name>A0A6H1TUX8_9CYAN</name>
<keyword evidence="1 3" id="KW-0853">WD repeat</keyword>
<dbReference type="SMART" id="SM00320">
    <property type="entry name" value="WD40"/>
    <property type="match status" value="8"/>
</dbReference>
<dbReference type="Pfam" id="PF00400">
    <property type="entry name" value="WD40"/>
    <property type="match status" value="6"/>
</dbReference>
<dbReference type="RefSeq" id="WP_168568569.1">
    <property type="nucleotide sequence ID" value="NZ_CP051167.1"/>
</dbReference>